<dbReference type="SUPFAM" id="SSF52540">
    <property type="entry name" value="P-loop containing nucleoside triphosphate hydrolases"/>
    <property type="match status" value="1"/>
</dbReference>
<accession>A0A4R8UHM7</accession>
<protein>
    <recommendedName>
        <fullName evidence="4">ATP-binding protein</fullName>
    </recommendedName>
</protein>
<dbReference type="Gene3D" id="3.40.50.300">
    <property type="entry name" value="P-loop containing nucleotide triphosphate hydrolases"/>
    <property type="match status" value="2"/>
</dbReference>
<evidence type="ECO:0000313" key="2">
    <source>
        <dbReference type="EMBL" id="TFB56318.1"/>
    </source>
</evidence>
<name>A0A4R8UHM7_9MICO</name>
<dbReference type="OrthoDB" id="9804380at2"/>
<dbReference type="AlphaFoldDB" id="A0A4R8UHM7"/>
<gene>
    <name evidence="2" type="ORF">E3O23_00850</name>
</gene>
<comment type="caution">
    <text evidence="2">The sequence shown here is derived from an EMBL/GenBank/DDBJ whole genome shotgun (WGS) entry which is preliminary data.</text>
</comment>
<dbReference type="RefSeq" id="WP_134486908.1">
    <property type="nucleotide sequence ID" value="NZ_SOEZ01000007.1"/>
</dbReference>
<dbReference type="InterPro" id="IPR027417">
    <property type="entry name" value="P-loop_NTPase"/>
</dbReference>
<dbReference type="EMBL" id="SOEZ01000007">
    <property type="protein sequence ID" value="TFB56318.1"/>
    <property type="molecule type" value="Genomic_DNA"/>
</dbReference>
<evidence type="ECO:0000313" key="3">
    <source>
        <dbReference type="Proteomes" id="UP000297866"/>
    </source>
</evidence>
<feature type="region of interest" description="Disordered" evidence="1">
    <location>
        <begin position="28"/>
        <end position="51"/>
    </location>
</feature>
<proteinExistence type="predicted"/>
<reference evidence="2 3" key="1">
    <citation type="submission" date="2019-03" db="EMBL/GenBank/DDBJ databases">
        <title>Genomics of glacier-inhabiting Cryobacterium strains.</title>
        <authorList>
            <person name="Liu Q."/>
            <person name="Xin Y.-H."/>
        </authorList>
    </citation>
    <scope>NUCLEOTIDE SEQUENCE [LARGE SCALE GENOMIC DNA]</scope>
    <source>
        <strain evidence="2 3">Sr47</strain>
    </source>
</reference>
<evidence type="ECO:0008006" key="4">
    <source>
        <dbReference type="Google" id="ProtNLM"/>
    </source>
</evidence>
<keyword evidence="3" id="KW-1185">Reference proteome</keyword>
<dbReference type="Proteomes" id="UP000297866">
    <property type="component" value="Unassembled WGS sequence"/>
</dbReference>
<evidence type="ECO:0000256" key="1">
    <source>
        <dbReference type="SAM" id="MobiDB-lite"/>
    </source>
</evidence>
<organism evidence="2 3">
    <name type="scientific">Cryobacterium tagatosivorans</name>
    <dbReference type="NCBI Taxonomy" id="1259199"/>
    <lineage>
        <taxon>Bacteria</taxon>
        <taxon>Bacillati</taxon>
        <taxon>Actinomycetota</taxon>
        <taxon>Actinomycetes</taxon>
        <taxon>Micrococcales</taxon>
        <taxon>Microbacteriaceae</taxon>
        <taxon>Cryobacterium</taxon>
    </lineage>
</organism>
<sequence>MAKEVFNVTPPGRLSRAKRAELRRQVDQLRKSTDHTGTADGDNRFPAPAAGPLGPGVSTGEYWNWLQVAQPPHQATSHNLAGIYPFVADDGLGHEGPLLGVDLNADVLWHFSPWDLYMNTTAKAALSTNILVIGAYRSGKSGTIKQLCTRSLAFGHQVVVPSDSKGEWVIVAEAVGGQVIALGGENTTARLNPLDRGPRLTGVSDDVDEIMVQGRRRATLTSVIEATIQGQAKLSPMEHTAINWALEHAIRTTDDRPTITHVWQALVSPDAAAPGYRPEMESNGERARHVLERFVAGDLQGLFEGESTVAFDPDAPMVVVDTSALFDRSELAAQLTQICTSSWIQAVISDRSAKRTRYLVREEGWRDMATEQALRTYQQWLKLSRHYGVSNIVILHKMSDFDAVGEEGSKERTLAYSIAGDMENKFIFRQNTQEESNLISRLKLSPAHARLAMTLQPGVFLAYVGRFSYIVDAFATSTQWERDLFKTDAAVEAGSAEDQRFPQFVSELDEPVFDESMLDRLWPTGEAKQFAEQIGHIK</sequence>